<evidence type="ECO:0000313" key="7">
    <source>
        <dbReference type="Proteomes" id="UP000010305"/>
    </source>
</evidence>
<evidence type="ECO:0000256" key="2">
    <source>
        <dbReference type="ARBA" id="ARBA00023136"/>
    </source>
</evidence>
<dbReference type="AlphaFoldDB" id="J5K6J5"/>
<keyword evidence="3 4" id="KW-0998">Cell outer membrane</keyword>
<evidence type="ECO:0000256" key="1">
    <source>
        <dbReference type="ARBA" id="ARBA00022729"/>
    </source>
</evidence>
<sequence>MKNKFSNIFYIFIATFLINSCSALSPYKVPILQGNIFEEEDIEKLSEGLSRDQVKFIFGTALIQDPFHSNRWDYYYSIQVGDEKINENKLSIFFSDEGLVDSWTIEEIDLN</sequence>
<dbReference type="GO" id="GO:0043165">
    <property type="term" value="P:Gram-negative-bacterium-type cell outer membrane assembly"/>
    <property type="evidence" value="ECO:0007669"/>
    <property type="project" value="UniProtKB-UniRule"/>
</dbReference>
<name>J5K6J5_9GAMM</name>
<comment type="subunit">
    <text evidence="4">Part of the Bam complex.</text>
</comment>
<dbReference type="GO" id="GO:0030674">
    <property type="term" value="F:protein-macromolecule adaptor activity"/>
    <property type="evidence" value="ECO:0007669"/>
    <property type="project" value="TreeGrafter"/>
</dbReference>
<organism evidence="6 7">
    <name type="scientific">SAR86 cluster bacterium SAR86A</name>
    <dbReference type="NCBI Taxonomy" id="1123866"/>
    <lineage>
        <taxon>Bacteria</taxon>
        <taxon>Pseudomonadati</taxon>
        <taxon>Pseudomonadota</taxon>
        <taxon>Gammaproteobacteria</taxon>
        <taxon>SAR86 cluster</taxon>
    </lineage>
</organism>
<dbReference type="HAMAP" id="MF_00925">
    <property type="entry name" value="OM_assembly_BamE"/>
    <property type="match status" value="1"/>
</dbReference>
<comment type="subcellular location">
    <subcellularLocation>
        <location evidence="4">Cell outer membrane</location>
    </subcellularLocation>
</comment>
<dbReference type="PANTHER" id="PTHR37482:SF1">
    <property type="entry name" value="OUTER MEMBRANE PROTEIN ASSEMBLY FACTOR BAME"/>
    <property type="match status" value="1"/>
</dbReference>
<accession>J5K6J5</accession>
<dbReference type="InterPro" id="IPR026592">
    <property type="entry name" value="BamE"/>
</dbReference>
<dbReference type="PANTHER" id="PTHR37482">
    <property type="entry name" value="OUTER MEMBRANE PROTEIN ASSEMBLY FACTOR BAME"/>
    <property type="match status" value="1"/>
</dbReference>
<evidence type="ECO:0000313" key="6">
    <source>
        <dbReference type="EMBL" id="EJP71588.1"/>
    </source>
</evidence>
<dbReference type="InterPro" id="IPR037873">
    <property type="entry name" value="BamE-like"/>
</dbReference>
<keyword evidence="2 4" id="KW-0472">Membrane</keyword>
<dbReference type="GO" id="GO:0051205">
    <property type="term" value="P:protein insertion into membrane"/>
    <property type="evidence" value="ECO:0007669"/>
    <property type="project" value="UniProtKB-UniRule"/>
</dbReference>
<dbReference type="Proteomes" id="UP000010305">
    <property type="component" value="Unassembled WGS sequence"/>
</dbReference>
<comment type="function">
    <text evidence="4">Part of the outer membrane protein assembly complex, which is involved in assembly and insertion of beta-barrel proteins into the outer membrane.</text>
</comment>
<dbReference type="HOGENOM" id="CLU_083835_3_2_6"/>
<evidence type="ECO:0000256" key="3">
    <source>
        <dbReference type="ARBA" id="ARBA00023237"/>
    </source>
</evidence>
<comment type="similarity">
    <text evidence="4">Belongs to the BamE family.</text>
</comment>
<gene>
    <name evidence="4" type="primary">bamE</name>
    <name evidence="6" type="ORF">NT01SARS_0058</name>
</gene>
<feature type="domain" description="Outer membrane protein assembly factor BamE" evidence="5">
    <location>
        <begin position="34"/>
        <end position="102"/>
    </location>
</feature>
<dbReference type="STRING" id="1123866.NT01SARS_0058"/>
<dbReference type="InterPro" id="IPR007450">
    <property type="entry name" value="BamE_dom"/>
</dbReference>
<dbReference type="EMBL" id="JH611156">
    <property type="protein sequence ID" value="EJP71588.1"/>
    <property type="molecule type" value="Genomic_DNA"/>
</dbReference>
<dbReference type="Gene3D" id="3.30.1450.10">
    <property type="match status" value="1"/>
</dbReference>
<dbReference type="Pfam" id="PF04355">
    <property type="entry name" value="BamE"/>
    <property type="match status" value="1"/>
</dbReference>
<evidence type="ECO:0000256" key="4">
    <source>
        <dbReference type="HAMAP-Rule" id="MF_00925"/>
    </source>
</evidence>
<protein>
    <recommendedName>
        <fullName evidence="4">Outer membrane protein assembly factor BamE</fullName>
    </recommendedName>
</protein>
<dbReference type="GO" id="GO:1990063">
    <property type="term" value="C:Bam protein complex"/>
    <property type="evidence" value="ECO:0007669"/>
    <property type="project" value="TreeGrafter"/>
</dbReference>
<proteinExistence type="inferred from homology"/>
<reference evidence="6 7" key="1">
    <citation type="journal article" date="2012" name="ISME J.">
        <title>Genomic insights to SAR86, an abundant and uncultivated marine bacterial lineage.</title>
        <authorList>
            <person name="Dupont C.L."/>
            <person name="Rusch D.B."/>
            <person name="Yooseph S."/>
            <person name="Lombardo M.J."/>
            <person name="Richter R.A."/>
            <person name="Valas R."/>
            <person name="Novotny M."/>
            <person name="Yee-Greenbaum J."/>
            <person name="Selengut J.D."/>
            <person name="Haft D.H."/>
            <person name="Halpern A.L."/>
            <person name="Lasken R.S."/>
            <person name="Nealson K."/>
            <person name="Friedman R."/>
            <person name="Venter J.C."/>
        </authorList>
    </citation>
    <scope>NUCLEOTIDE SEQUENCE [LARGE SCALE GENOMIC DNA]</scope>
</reference>
<keyword evidence="1 4" id="KW-0732">Signal</keyword>
<evidence type="ECO:0000259" key="5">
    <source>
        <dbReference type="Pfam" id="PF04355"/>
    </source>
</evidence>